<name>A0A6S6M313_9BACT</name>
<dbReference type="InterPro" id="IPR036873">
    <property type="entry name" value="Rhodanese-like_dom_sf"/>
</dbReference>
<dbReference type="PROSITE" id="PS50206">
    <property type="entry name" value="RHODANESE_3"/>
    <property type="match status" value="1"/>
</dbReference>
<reference evidence="2 3" key="1">
    <citation type="submission" date="2020-06" db="EMBL/GenBank/DDBJ databases">
        <title>Interaction of electrochemicaly active bacteria, Geobacter bremensis R4 on different carbon anode.</title>
        <authorList>
            <person name="Meng L."/>
            <person name="Yoshida N."/>
        </authorList>
    </citation>
    <scope>NUCLEOTIDE SEQUENCE [LARGE SCALE GENOMIC DNA]</scope>
    <source>
        <strain evidence="2 3">R4</strain>
    </source>
</reference>
<evidence type="ECO:0000313" key="2">
    <source>
        <dbReference type="EMBL" id="BCG48000.1"/>
    </source>
</evidence>
<dbReference type="SUPFAM" id="SSF52821">
    <property type="entry name" value="Rhodanese/Cell cycle control phosphatase"/>
    <property type="match status" value="1"/>
</dbReference>
<accession>A0A6S6M313</accession>
<gene>
    <name evidence="2" type="ORF">GEOBRER4_n2864</name>
</gene>
<keyword evidence="3" id="KW-1185">Reference proteome</keyword>
<dbReference type="Proteomes" id="UP000515472">
    <property type="component" value="Chromosome"/>
</dbReference>
<sequence>MNRDLAVSAEWLRERIKAGEALFLIELRRAGDVDLTLFKVREALQLTDDEARRHPPEVPEGRTVVVCSAAPGDEPALELARALTERGLEAHVLSGGKNAYLAAGLPVDEIEQGREMTRSRGL</sequence>
<evidence type="ECO:0000313" key="3">
    <source>
        <dbReference type="Proteomes" id="UP000515472"/>
    </source>
</evidence>
<dbReference type="Gene3D" id="3.40.250.10">
    <property type="entry name" value="Rhodanese-like domain"/>
    <property type="match status" value="1"/>
</dbReference>
<evidence type="ECO:0000259" key="1">
    <source>
        <dbReference type="PROSITE" id="PS50206"/>
    </source>
</evidence>
<feature type="domain" description="Rhodanese" evidence="1">
    <location>
        <begin position="58"/>
        <end position="109"/>
    </location>
</feature>
<organism evidence="2 3">
    <name type="scientific">Citrifermentans bremense</name>
    <dbReference type="NCBI Taxonomy" id="60035"/>
    <lineage>
        <taxon>Bacteria</taxon>
        <taxon>Pseudomonadati</taxon>
        <taxon>Thermodesulfobacteriota</taxon>
        <taxon>Desulfuromonadia</taxon>
        <taxon>Geobacterales</taxon>
        <taxon>Geobacteraceae</taxon>
        <taxon>Citrifermentans</taxon>
    </lineage>
</organism>
<dbReference type="AlphaFoldDB" id="A0A6S6M313"/>
<protein>
    <submittedName>
        <fullName evidence="2">Rhodanese domain protein</fullName>
    </submittedName>
</protein>
<dbReference type="InterPro" id="IPR001763">
    <property type="entry name" value="Rhodanese-like_dom"/>
</dbReference>
<dbReference type="KEGG" id="gbn:GEOBRER4_27500"/>
<proteinExistence type="predicted"/>
<dbReference type="EMBL" id="AP023213">
    <property type="protein sequence ID" value="BCG48000.1"/>
    <property type="molecule type" value="Genomic_DNA"/>
</dbReference>
<dbReference type="RefSeq" id="WP_185242818.1">
    <property type="nucleotide sequence ID" value="NZ_AP023213.1"/>
</dbReference>